<dbReference type="InterPro" id="IPR018873">
    <property type="entry name" value="KilA-N_DNA-bd_domain"/>
</dbReference>
<feature type="domain" description="KilA-N DNA-binding" evidence="2">
    <location>
        <begin position="1"/>
        <end position="76"/>
    </location>
</feature>
<evidence type="ECO:0000259" key="2">
    <source>
        <dbReference type="Pfam" id="PF10543"/>
    </source>
</evidence>
<accession>A0A7Z0BX57</accession>
<evidence type="ECO:0000256" key="1">
    <source>
        <dbReference type="SAM" id="Coils"/>
    </source>
</evidence>
<evidence type="ECO:0000313" key="3">
    <source>
        <dbReference type="EMBL" id="NYH97085.1"/>
    </source>
</evidence>
<feature type="coiled-coil region" evidence="1">
    <location>
        <begin position="166"/>
        <end position="200"/>
    </location>
</feature>
<keyword evidence="4" id="KW-1185">Reference proteome</keyword>
<sequence>MLDAVVAEYFGVTTGALNQAVSRNPKKFTDKHCFRLSEEEFENLRSQSVTSSSGHGGRRYAPMVYTMLGIARLATVLNSDAALEATDLILETFLEVRAQIASGRKTAQIAHPDRLVDHHDEEDRKQQTKFRKKLAKAMDQLLDTVIDVKTGASVRETAGSMSADALEHLRQRLRQKGLENEKLEAEVQLILAQAELVAAQVRETDQKTDAIALGNLKTRIRLVRELADLNRQMSPPALVSMLDRLSHPQGALALPAPKSTAARKKDDN</sequence>
<evidence type="ECO:0000313" key="4">
    <source>
        <dbReference type="Proteomes" id="UP000522081"/>
    </source>
</evidence>
<dbReference type="Proteomes" id="UP000522081">
    <property type="component" value="Unassembled WGS sequence"/>
</dbReference>
<reference evidence="3 4" key="1">
    <citation type="submission" date="2020-07" db="EMBL/GenBank/DDBJ databases">
        <title>Genomic Encyclopedia of Type Strains, Phase IV (KMG-IV): sequencing the most valuable type-strain genomes for metagenomic binning, comparative biology and taxonomic classification.</title>
        <authorList>
            <person name="Goeker M."/>
        </authorList>
    </citation>
    <scope>NUCLEOTIDE SEQUENCE [LARGE SCALE GENOMIC DNA]</scope>
    <source>
        <strain evidence="3 4">DSM 29043</strain>
    </source>
</reference>
<gene>
    <name evidence="3" type="ORF">FHS75_003446</name>
</gene>
<dbReference type="Pfam" id="PF10543">
    <property type="entry name" value="ORF6N"/>
    <property type="match status" value="1"/>
</dbReference>
<keyword evidence="1" id="KW-0175">Coiled coil</keyword>
<protein>
    <submittedName>
        <fullName evidence="3">Methyl-accepting chemotaxis protein</fullName>
    </submittedName>
</protein>
<organism evidence="3 4">
    <name type="scientific">Novosphingobium marinum</name>
    <dbReference type="NCBI Taxonomy" id="1514948"/>
    <lineage>
        <taxon>Bacteria</taxon>
        <taxon>Pseudomonadati</taxon>
        <taxon>Pseudomonadota</taxon>
        <taxon>Alphaproteobacteria</taxon>
        <taxon>Sphingomonadales</taxon>
        <taxon>Sphingomonadaceae</taxon>
        <taxon>Novosphingobium</taxon>
    </lineage>
</organism>
<dbReference type="AlphaFoldDB" id="A0A7Z0BX57"/>
<dbReference type="EMBL" id="JACBZF010000012">
    <property type="protein sequence ID" value="NYH97085.1"/>
    <property type="molecule type" value="Genomic_DNA"/>
</dbReference>
<name>A0A7Z0BX57_9SPHN</name>
<proteinExistence type="predicted"/>
<comment type="caution">
    <text evidence="3">The sequence shown here is derived from an EMBL/GenBank/DDBJ whole genome shotgun (WGS) entry which is preliminary data.</text>
</comment>